<gene>
    <name evidence="1" type="ORF">DPEC_G00233670</name>
</gene>
<evidence type="ECO:0000313" key="2">
    <source>
        <dbReference type="Proteomes" id="UP001157502"/>
    </source>
</evidence>
<dbReference type="EMBL" id="CM055747">
    <property type="protein sequence ID" value="KAJ7996110.1"/>
    <property type="molecule type" value="Genomic_DNA"/>
</dbReference>
<keyword evidence="2" id="KW-1185">Reference proteome</keyword>
<organism evidence="1 2">
    <name type="scientific">Dallia pectoralis</name>
    <name type="common">Alaska blackfish</name>
    <dbReference type="NCBI Taxonomy" id="75939"/>
    <lineage>
        <taxon>Eukaryota</taxon>
        <taxon>Metazoa</taxon>
        <taxon>Chordata</taxon>
        <taxon>Craniata</taxon>
        <taxon>Vertebrata</taxon>
        <taxon>Euteleostomi</taxon>
        <taxon>Actinopterygii</taxon>
        <taxon>Neopterygii</taxon>
        <taxon>Teleostei</taxon>
        <taxon>Protacanthopterygii</taxon>
        <taxon>Esociformes</taxon>
        <taxon>Umbridae</taxon>
        <taxon>Dallia</taxon>
    </lineage>
</organism>
<accession>A0ACC2FY06</accession>
<sequence>MLTPCVMAHRVVAEAYIGGLVWTEGCGADRLTPQLCPLPVYPSMNYTSGAVITVFPDRVKAGEPDSPTGPLVVCGAAWSRVATMDYGVDYASRAGEIGDFYTGPSFLNSYLNANNFKDQDSCRVRRDSPRGANADNVRRRKRTTFNKMQLNELERAFLVTRYPDVKTKESLASFTGLPESKIQVWFQNRRARYFKSKKPLDVPSPPAFEHPCAPTPIHASTPPSDPPHCLQYLSPLSRYPSPSLPEATKLSSGVSTRDQPRCHQDMHPSSSARDPHIESLISLYYNQGTAPCNVTQGTKEMLDEFTNDFVGDAQGQHAIAGSRCGASDQYAPDQYVPAHNLPMQYQDFTTWGSQKDVFLEDLPELCSQDLYDLNMSDLGVSTSLIDYLLS</sequence>
<reference evidence="1" key="1">
    <citation type="submission" date="2021-05" db="EMBL/GenBank/DDBJ databases">
        <authorList>
            <person name="Pan Q."/>
            <person name="Jouanno E."/>
            <person name="Zahm M."/>
            <person name="Klopp C."/>
            <person name="Cabau C."/>
            <person name="Louis A."/>
            <person name="Berthelot C."/>
            <person name="Parey E."/>
            <person name="Roest Crollius H."/>
            <person name="Montfort J."/>
            <person name="Robinson-Rechavi M."/>
            <person name="Bouchez O."/>
            <person name="Lampietro C."/>
            <person name="Lopez Roques C."/>
            <person name="Donnadieu C."/>
            <person name="Postlethwait J."/>
            <person name="Bobe J."/>
            <person name="Dillon D."/>
            <person name="Chandos A."/>
            <person name="von Hippel F."/>
            <person name="Guiguen Y."/>
        </authorList>
    </citation>
    <scope>NUCLEOTIDE SEQUENCE</scope>
    <source>
        <strain evidence="1">YG-Jan2019</strain>
    </source>
</reference>
<name>A0ACC2FY06_DALPE</name>
<evidence type="ECO:0000313" key="1">
    <source>
        <dbReference type="EMBL" id="KAJ7996110.1"/>
    </source>
</evidence>
<proteinExistence type="predicted"/>
<protein>
    <submittedName>
        <fullName evidence="1">Uncharacterized protein</fullName>
    </submittedName>
</protein>
<comment type="caution">
    <text evidence="1">The sequence shown here is derived from an EMBL/GenBank/DDBJ whole genome shotgun (WGS) entry which is preliminary data.</text>
</comment>
<dbReference type="Proteomes" id="UP001157502">
    <property type="component" value="Chromosome 20"/>
</dbReference>